<dbReference type="InterPro" id="IPR014001">
    <property type="entry name" value="Helicase_ATP-bd"/>
</dbReference>
<evidence type="ECO:0000256" key="1">
    <source>
        <dbReference type="ARBA" id="ARBA00022741"/>
    </source>
</evidence>
<evidence type="ECO:0000313" key="5">
    <source>
        <dbReference type="EMBL" id="MFB9753974.1"/>
    </source>
</evidence>
<comment type="caution">
    <text evidence="5">The sequence shown here is derived from an EMBL/GenBank/DDBJ whole genome shotgun (WGS) entry which is preliminary data.</text>
</comment>
<dbReference type="RefSeq" id="WP_344915361.1">
    <property type="nucleotide sequence ID" value="NZ_BAAAYO010000014.1"/>
</dbReference>
<keyword evidence="5" id="KW-0378">Hydrolase</keyword>
<keyword evidence="5" id="KW-0347">Helicase</keyword>
<dbReference type="InterPro" id="IPR018973">
    <property type="entry name" value="MZB"/>
</dbReference>
<accession>A0ABV5W091</accession>
<evidence type="ECO:0000313" key="6">
    <source>
        <dbReference type="Proteomes" id="UP001589619"/>
    </source>
</evidence>
<dbReference type="Pfam" id="PF09369">
    <property type="entry name" value="MZB"/>
    <property type="match status" value="1"/>
</dbReference>
<sequence length="1849" mass="209554">MSDAYGAFEVSKALHKTLRSYLESAYHIKNESLIRERNLLLDQFGQISQQPFIEATPSYQLGSSYEKLSIPDAAKDILLQVSQLSNPSVGVFPSPYTHQAKALEAFLDEDEDIIVATGTGSGKTESFLMPVLGSLAIEAADRPNVASLRGCRAILLYPMNALVNDQLGRIRKLFGDERVAALLKQGRARNVQFGSYTSKTPYPGVHKSAKTTAHIEPLFERFYLKYAGDVNKVRELQAKGKWPSKDLIKFYAKHKEQNETYRTGKRQGKLRILRNWHERLKTQPDDRELLTRHEMQKLCPDILITNYSMLEYMLMRPIERSIFQDTKKWLEADHRNKLILILDEAHMYRGTGGAEVAFLIRRLMARLGIDRNRMKCILTSASLGKSEADEQAIINFAGELTGINEKTSRKFQLITGNLELRHGAHRGSTEEAISLSRINLSVIQNTLVNPEAAIKEFNAVAGMLGMDRFNGNEVNEFVNHLFYQLSGWGPVEQMIKALSGNTVPLHRLSNELFPIQDTMIAQQATEVVLALGALAKRKVDNKVLLPTRMHLFFRGIPGLYVCTNQGCEGRLDRREKQSILGRLHTVPMLNCNCKKNARVYELLTHRDCGAAFIVGYVHGENGDFLLHEPTNITGVNDENEDRLFKIQLLVDGQPNERDIENSVPAWLDISSGKLFNNEPQTTEGFLKVYKPISSGSGDKLFQRCPICLKKWKKNRSKIMNLATKGEAPFANLVKAQLFNQPAQRRESDEFPNGGRKVLLFSDGRQKAARLARDIPREVEWDTFRQAIVLAAVRYKEVCNRDPKINDGLYIAFVSVVAEFNLQFFDREDKIALLKHVRDFKEDYDGSLEFATEQQWECRPSSSYYKAVLRQLCNKEYSLRAAMVGYLVPTNLMVQKISKEVSVITDKLDASHIEALTNYYIEDILEDFAFELETKISASIRRKAAGYPQSSWTSSGKIGEEQRFILEEYFRCTPEEVKSIQEILRKRLCHKVGDAYVIDSNDVVLKIDIDSNWYKCNSCTFISPVKLGNYCVNCGDKDIIILDPDTHDYVQARKGFLRTPVVQSIRNESSPKYVTAEEHTAQLSHKDAGEIFASNEIYELRFQDVKLEQDELVEGSVDVLSCTTTMEVGIDIGSLVAVGLRNVPPQRENYQQRAGRAGRRGSSLSTVITYAEGAPHDSFYFQNPEKIVSGSPRLPMIKVNNTKIAKRHVFAFMFQTFFHEMINRSEVKIDEDKTLFAALGSVADFFDMDSDSQFNKSKFIEWIKQGIYENKTLVDRIIEWLPENIATDKIKCVHDFIEELLSKLESVLSSNINNDETTEEDDEDEFDLGTNRNELLSYLFDEGFLPSYAFPTSLCSFPIEVKKEKGKNSFKIITKELPQQSIDQALSEYAPGRLVVIDKTTYRSGGIVANAARVTDINRAEKLFQAKSNFRKYVSCRRCTFVRDIDEAEKLSDKDPCPVCAGTLDSGKLLIPEVFLPEKGAAIIEGDDEQELTYATTAQFPLPLSEDDIGGWTRIGEKLISVQAKDQWLVTINKGNDESNAGFYVCESCGAAKVVDPEDKKSPNVSHDRPYQVEPVYGVQVPSKCQGLFQNVFLGHDFKSDLLLLRLNIEEPLISSVNLNLDNHIINDALRTVSEALLLSASRELDIDPAEFKVGFRLVKLNPDDPLRADIYMFDSLAGGAGYAEQAAHKLPMILNKALVLLENCHQECDRSCTDCIRHYQNRYWHIHLDRHLGASLLRYMVHSTVPNILEIDRQRKVLEPLVRILELEGYTCKDSVSYNGIQVPWVISSQNRQIALGVAPSLIDKNHIEKLHPLARHYTEAQLLLVNEYLIGRNLSLVYKQFKEKIEKS</sequence>
<evidence type="ECO:0000259" key="4">
    <source>
        <dbReference type="PROSITE" id="PS51194"/>
    </source>
</evidence>
<keyword evidence="1" id="KW-0547">Nucleotide-binding</keyword>
<evidence type="ECO:0000256" key="2">
    <source>
        <dbReference type="ARBA" id="ARBA00022840"/>
    </source>
</evidence>
<dbReference type="InterPro" id="IPR001650">
    <property type="entry name" value="Helicase_C-like"/>
</dbReference>
<dbReference type="PANTHER" id="PTHR47957">
    <property type="entry name" value="ATP-DEPENDENT HELICASE HRQ1"/>
    <property type="match status" value="1"/>
</dbReference>
<feature type="domain" description="Helicase ATP-binding" evidence="3">
    <location>
        <begin position="104"/>
        <end position="401"/>
    </location>
</feature>
<dbReference type="GO" id="GO:0004386">
    <property type="term" value="F:helicase activity"/>
    <property type="evidence" value="ECO:0007669"/>
    <property type="project" value="UniProtKB-KW"/>
</dbReference>
<dbReference type="EMBL" id="JBHMAG010000013">
    <property type="protein sequence ID" value="MFB9753974.1"/>
    <property type="molecule type" value="Genomic_DNA"/>
</dbReference>
<dbReference type="SUPFAM" id="SSF52540">
    <property type="entry name" value="P-loop containing nucleoside triphosphate hydrolases"/>
    <property type="match status" value="2"/>
</dbReference>
<dbReference type="Pfam" id="PF00271">
    <property type="entry name" value="Helicase_C"/>
    <property type="match status" value="1"/>
</dbReference>
<dbReference type="Proteomes" id="UP001589619">
    <property type="component" value="Unassembled WGS sequence"/>
</dbReference>
<dbReference type="SMART" id="SM00490">
    <property type="entry name" value="HELICc"/>
    <property type="match status" value="1"/>
</dbReference>
<dbReference type="Gene3D" id="3.40.50.300">
    <property type="entry name" value="P-loop containing nucleotide triphosphate hydrolases"/>
    <property type="match status" value="2"/>
</dbReference>
<evidence type="ECO:0000259" key="3">
    <source>
        <dbReference type="PROSITE" id="PS51192"/>
    </source>
</evidence>
<dbReference type="InterPro" id="IPR027417">
    <property type="entry name" value="P-loop_NTPase"/>
</dbReference>
<dbReference type="SMART" id="SM00487">
    <property type="entry name" value="DEXDc"/>
    <property type="match status" value="1"/>
</dbReference>
<protein>
    <submittedName>
        <fullName evidence="5">DEAD/DEAH box helicase</fullName>
    </submittedName>
</protein>
<dbReference type="InterPro" id="IPR011545">
    <property type="entry name" value="DEAD/DEAH_box_helicase_dom"/>
</dbReference>
<gene>
    <name evidence="5" type="ORF">ACFFNY_20585</name>
</gene>
<organism evidence="5 6">
    <name type="scientific">Paenibacillus hodogayensis</name>
    <dbReference type="NCBI Taxonomy" id="279208"/>
    <lineage>
        <taxon>Bacteria</taxon>
        <taxon>Bacillati</taxon>
        <taxon>Bacillota</taxon>
        <taxon>Bacilli</taxon>
        <taxon>Bacillales</taxon>
        <taxon>Paenibacillaceae</taxon>
        <taxon>Paenibacillus</taxon>
    </lineage>
</organism>
<keyword evidence="6" id="KW-1185">Reference proteome</keyword>
<reference evidence="5 6" key="1">
    <citation type="submission" date="2024-09" db="EMBL/GenBank/DDBJ databases">
        <authorList>
            <person name="Sun Q."/>
            <person name="Mori K."/>
        </authorList>
    </citation>
    <scope>NUCLEOTIDE SEQUENCE [LARGE SCALE GENOMIC DNA]</scope>
    <source>
        <strain evidence="5 6">JCM 12520</strain>
    </source>
</reference>
<name>A0ABV5W091_9BACL</name>
<dbReference type="Pfam" id="PF00270">
    <property type="entry name" value="DEAD"/>
    <property type="match status" value="1"/>
</dbReference>
<feature type="domain" description="Helicase C-terminal" evidence="4">
    <location>
        <begin position="1050"/>
        <end position="1204"/>
    </location>
</feature>
<proteinExistence type="predicted"/>
<dbReference type="PANTHER" id="PTHR47957:SF3">
    <property type="entry name" value="ATP-DEPENDENT HELICASE HRQ1"/>
    <property type="match status" value="1"/>
</dbReference>
<dbReference type="PROSITE" id="PS51194">
    <property type="entry name" value="HELICASE_CTER"/>
    <property type="match status" value="1"/>
</dbReference>
<keyword evidence="2" id="KW-0067">ATP-binding</keyword>
<dbReference type="PROSITE" id="PS51192">
    <property type="entry name" value="HELICASE_ATP_BIND_1"/>
    <property type="match status" value="1"/>
</dbReference>